<dbReference type="SUPFAM" id="SSF49464">
    <property type="entry name" value="Carboxypeptidase regulatory domain-like"/>
    <property type="match status" value="1"/>
</dbReference>
<feature type="chain" id="PRO_5009260126" evidence="8">
    <location>
        <begin position="23"/>
        <end position="1009"/>
    </location>
</feature>
<dbReference type="InterPro" id="IPR039426">
    <property type="entry name" value="TonB-dep_rcpt-like"/>
</dbReference>
<evidence type="ECO:0000256" key="2">
    <source>
        <dbReference type="ARBA" id="ARBA00022448"/>
    </source>
</evidence>
<keyword evidence="6 7" id="KW-0998">Cell outer membrane</keyword>
<sequence>MKRLLFMLLVCCIVFGSNAAFALVKSSQTNSPRPPADISGTVKDSKGEALPGVTVKIEGTSFGTVTDDKGNFHIQVKDGAVLVFTFIGYTEQRIPFTGQTSLNITLQDAPNLLNEVVAVGYGTQKRSNVTGASSTISAKEVAKRPLENVSQALQGTVSGVAVTSTSGQPGRDPSIIIRGVNTITGSTTPLYVIDGYIGGGPDVNVNDIASIEVLKDAAATAIYGSRGSNGVILITTKSGQTGKTVINFDAWFQKGEIPKELDLMDAYDFARSVNSQYVATGGLAPFSQQQLNDYKTNGGTDWQRALQQKPFVQNYQLDVSGGNDNVKYRVSLNYLDQPGLILNQWYKDTKFRSTIDAKLNNKMDLRIIVAASLPQSHNNSYNGGLVDPFNLAAEYDPLSPIRNPDGSFVQSAPYASIQPNPIAQALSQAVDNTSTNVDGQLSFNYRIIDGLTFTSNDVYNLGWSLNQTVFGPGTGSYISHSDYADVNSSKNTSYITSNYLTYKKTFGDHSITATALYEQSQDNGVSVDARSNNLSTYNLGYYNLALGGTQLTSSTYGADGLISYMARVIYAYKEKYEISASIRDDGSSHLTQKYSTFPSIGLSWNVGREDFLANSPVFSDFKIRATYGQTGNQSVGAYSSIAQISTAGNPSTAYYYSGAGGPASNATFLGSPAPLSLKWEVKTAYDLGVDMSFLKGRLTFVADAYTNKVTDLLYNSPNPQYVGGGNTQNNIGSISNKGLEFAIGGTPFASQKFKWTTNFNVSLNRNKVLSLKGLDNLPDGFGIIKVGLPLGEFYGYKFLGTWKTDQAAQAALYGEKPGDARYADLNNDHAITSADYEPLGNATPRYSYGFINDFTYGHFTLSFMFQGEQGNQIFSQTLAYLWGGLGDMKNATLAAAVPENLWTPQHQTDNPAWSNTSHNENNSSRYVYDASYCKLKNLSLAYHIPNDLLSRIKVRSLEVYVSGQNLFTITKYPGYDPEVYNGNTTNDQGQEFGVIPNPRTFTVGFRLGL</sequence>
<feature type="signal peptide" evidence="8">
    <location>
        <begin position="1"/>
        <end position="22"/>
    </location>
</feature>
<dbReference type="PROSITE" id="PS52016">
    <property type="entry name" value="TONB_DEPENDENT_REC_3"/>
    <property type="match status" value="1"/>
</dbReference>
<dbReference type="STRING" id="652787.SAMN05216490_1237"/>
<dbReference type="NCBIfam" id="TIGR04056">
    <property type="entry name" value="OMP_RagA_SusC"/>
    <property type="match status" value="1"/>
</dbReference>
<reference evidence="10 11" key="1">
    <citation type="submission" date="2016-10" db="EMBL/GenBank/DDBJ databases">
        <authorList>
            <person name="de Groot N.N."/>
        </authorList>
    </citation>
    <scope>NUCLEOTIDE SEQUENCE [LARGE SCALE GENOMIC DNA]</scope>
    <source>
        <strain evidence="10 11">MP1X4</strain>
    </source>
</reference>
<gene>
    <name evidence="10" type="ORF">SAMN05216490_1237</name>
</gene>
<keyword evidence="4 7" id="KW-0812">Transmembrane</keyword>
<evidence type="ECO:0000256" key="4">
    <source>
        <dbReference type="ARBA" id="ARBA00022692"/>
    </source>
</evidence>
<evidence type="ECO:0000256" key="8">
    <source>
        <dbReference type="SAM" id="SignalP"/>
    </source>
</evidence>
<dbReference type="AlphaFoldDB" id="A0A1H1SKR5"/>
<evidence type="ECO:0000259" key="9">
    <source>
        <dbReference type="Pfam" id="PF07715"/>
    </source>
</evidence>
<keyword evidence="5 7" id="KW-0472">Membrane</keyword>
<accession>A0A1H1SKR5</accession>
<keyword evidence="2 7" id="KW-0813">Transport</keyword>
<dbReference type="EMBL" id="LT629740">
    <property type="protein sequence ID" value="SDS48433.1"/>
    <property type="molecule type" value="Genomic_DNA"/>
</dbReference>
<dbReference type="NCBIfam" id="TIGR04057">
    <property type="entry name" value="SusC_RagA_signa"/>
    <property type="match status" value="1"/>
</dbReference>
<organism evidence="10 11">
    <name type="scientific">Mucilaginibacter mallensis</name>
    <dbReference type="NCBI Taxonomy" id="652787"/>
    <lineage>
        <taxon>Bacteria</taxon>
        <taxon>Pseudomonadati</taxon>
        <taxon>Bacteroidota</taxon>
        <taxon>Sphingobacteriia</taxon>
        <taxon>Sphingobacteriales</taxon>
        <taxon>Sphingobacteriaceae</taxon>
        <taxon>Mucilaginibacter</taxon>
    </lineage>
</organism>
<dbReference type="Pfam" id="PF07715">
    <property type="entry name" value="Plug"/>
    <property type="match status" value="1"/>
</dbReference>
<dbReference type="Pfam" id="PF13715">
    <property type="entry name" value="CarbopepD_reg_2"/>
    <property type="match status" value="1"/>
</dbReference>
<protein>
    <submittedName>
        <fullName evidence="10">TonB-linked outer membrane protein, SusC/RagA family</fullName>
    </submittedName>
</protein>
<dbReference type="SUPFAM" id="SSF56935">
    <property type="entry name" value="Porins"/>
    <property type="match status" value="1"/>
</dbReference>
<keyword evidence="3 7" id="KW-1134">Transmembrane beta strand</keyword>
<evidence type="ECO:0000313" key="11">
    <source>
        <dbReference type="Proteomes" id="UP000199679"/>
    </source>
</evidence>
<evidence type="ECO:0000256" key="7">
    <source>
        <dbReference type="PROSITE-ProRule" id="PRU01360"/>
    </source>
</evidence>
<dbReference type="InterPro" id="IPR037066">
    <property type="entry name" value="Plug_dom_sf"/>
</dbReference>
<dbReference type="InterPro" id="IPR036942">
    <property type="entry name" value="Beta-barrel_TonB_sf"/>
</dbReference>
<evidence type="ECO:0000256" key="5">
    <source>
        <dbReference type="ARBA" id="ARBA00023136"/>
    </source>
</evidence>
<dbReference type="InterPro" id="IPR023997">
    <property type="entry name" value="TonB-dep_OMP_SusC/RagA_CS"/>
</dbReference>
<proteinExistence type="inferred from homology"/>
<dbReference type="InterPro" id="IPR012910">
    <property type="entry name" value="Plug_dom"/>
</dbReference>
<evidence type="ECO:0000313" key="10">
    <source>
        <dbReference type="EMBL" id="SDS48433.1"/>
    </source>
</evidence>
<comment type="subcellular location">
    <subcellularLocation>
        <location evidence="1 7">Cell outer membrane</location>
        <topology evidence="1 7">Multi-pass membrane protein</topology>
    </subcellularLocation>
</comment>
<dbReference type="Gene3D" id="2.170.130.10">
    <property type="entry name" value="TonB-dependent receptor, plug domain"/>
    <property type="match status" value="1"/>
</dbReference>
<evidence type="ECO:0000256" key="1">
    <source>
        <dbReference type="ARBA" id="ARBA00004571"/>
    </source>
</evidence>
<evidence type="ECO:0000256" key="3">
    <source>
        <dbReference type="ARBA" id="ARBA00022452"/>
    </source>
</evidence>
<dbReference type="GO" id="GO:0009279">
    <property type="term" value="C:cell outer membrane"/>
    <property type="evidence" value="ECO:0007669"/>
    <property type="project" value="UniProtKB-SubCell"/>
</dbReference>
<dbReference type="OrthoDB" id="9768177at2"/>
<evidence type="ECO:0000256" key="6">
    <source>
        <dbReference type="ARBA" id="ARBA00023237"/>
    </source>
</evidence>
<dbReference type="InterPro" id="IPR008969">
    <property type="entry name" value="CarboxyPept-like_regulatory"/>
</dbReference>
<dbReference type="Gene3D" id="2.40.170.20">
    <property type="entry name" value="TonB-dependent receptor, beta-barrel domain"/>
    <property type="match status" value="1"/>
</dbReference>
<dbReference type="InterPro" id="IPR023996">
    <property type="entry name" value="TonB-dep_OMP_SusC/RagA"/>
</dbReference>
<comment type="similarity">
    <text evidence="7">Belongs to the TonB-dependent receptor family.</text>
</comment>
<dbReference type="RefSeq" id="WP_091370356.1">
    <property type="nucleotide sequence ID" value="NZ_LT629740.1"/>
</dbReference>
<dbReference type="Gene3D" id="2.60.40.1120">
    <property type="entry name" value="Carboxypeptidase-like, regulatory domain"/>
    <property type="match status" value="1"/>
</dbReference>
<name>A0A1H1SKR5_MUCMA</name>
<keyword evidence="11" id="KW-1185">Reference proteome</keyword>
<feature type="domain" description="TonB-dependent receptor plug" evidence="9">
    <location>
        <begin position="127"/>
        <end position="231"/>
    </location>
</feature>
<keyword evidence="8" id="KW-0732">Signal</keyword>
<dbReference type="Proteomes" id="UP000199679">
    <property type="component" value="Chromosome I"/>
</dbReference>